<evidence type="ECO:0000313" key="5">
    <source>
        <dbReference type="Ensembl" id="ENSLOCP00000017390.1"/>
    </source>
</evidence>
<reference evidence="5" key="2">
    <citation type="submission" date="2025-08" db="UniProtKB">
        <authorList>
            <consortium name="Ensembl"/>
        </authorList>
    </citation>
    <scope>IDENTIFICATION</scope>
</reference>
<evidence type="ECO:0000256" key="1">
    <source>
        <dbReference type="ARBA" id="ARBA00022734"/>
    </source>
</evidence>
<evidence type="ECO:0000313" key="6">
    <source>
        <dbReference type="Proteomes" id="UP000018468"/>
    </source>
</evidence>
<evidence type="ECO:0000256" key="2">
    <source>
        <dbReference type="ARBA" id="ARBA00023157"/>
    </source>
</evidence>
<dbReference type="OMA" id="NGHQFSK"/>
<keyword evidence="6" id="KW-1185">Reference proteome</keyword>
<keyword evidence="2" id="KW-1015">Disulfide bond</keyword>
<dbReference type="InterPro" id="IPR001304">
    <property type="entry name" value="C-type_lectin-like"/>
</dbReference>
<dbReference type="GO" id="GO:0030246">
    <property type="term" value="F:carbohydrate binding"/>
    <property type="evidence" value="ECO:0000318"/>
    <property type="project" value="GO_Central"/>
</dbReference>
<sequence>EYQDDFQAVDTQEENAFWRKEMGARVVQHSRLAARTSWALWGLLALSATVLLAIIIAVSVSNAKMSRRIIALEGSVVNFSSSVKKLQAGRATDQEIQGEINKLKVSTLTTESQLSLGRAVTAVNELDTLKSMVFQVNCILDKMKKNMTTASCCPDGWVYFSDSCYYISTEGLSWDAAKDYCSSKSSSLVILNSEQEWRFVAGKTMPRFYWIGLTDERTGKWEWVDGTPYVLDRRKWRPGQPDDWTDHGLGGGEDCAHLHRDGLLNDDHCSRSYYFVCEARAG</sequence>
<dbReference type="SMART" id="SM00034">
    <property type="entry name" value="CLECT"/>
    <property type="match status" value="1"/>
</dbReference>
<dbReference type="Ensembl" id="ENSLOCT00000017421.1">
    <property type="protein sequence ID" value="ENSLOCP00000017390.1"/>
    <property type="gene ID" value="ENSLOCG00000014115.1"/>
</dbReference>
<name>W5N9T1_LEPOC</name>
<accession>W5N9T1</accession>
<feature type="domain" description="C-type lectin" evidence="4">
    <location>
        <begin position="160"/>
        <end position="278"/>
    </location>
</feature>
<dbReference type="Pfam" id="PF00059">
    <property type="entry name" value="Lectin_C"/>
    <property type="match status" value="1"/>
</dbReference>
<dbReference type="InterPro" id="IPR033989">
    <property type="entry name" value="CD209-like_CTLD"/>
</dbReference>
<dbReference type="STRING" id="7918.ENSLOCP00000017390"/>
<evidence type="ECO:0000256" key="3">
    <source>
        <dbReference type="SAM" id="Phobius"/>
    </source>
</evidence>
<dbReference type="CDD" id="cd03590">
    <property type="entry name" value="CLECT_DC-SIGN_like"/>
    <property type="match status" value="1"/>
</dbReference>
<dbReference type="InterPro" id="IPR018378">
    <property type="entry name" value="C-type_lectin_CS"/>
</dbReference>
<dbReference type="eggNOG" id="KOG4297">
    <property type="taxonomic scope" value="Eukaryota"/>
</dbReference>
<keyword evidence="1" id="KW-0430">Lectin</keyword>
<dbReference type="Bgee" id="ENSLOCG00000014115">
    <property type="expression patterns" value="Expressed in liver and 12 other cell types or tissues"/>
</dbReference>
<dbReference type="InParanoid" id="W5N9T1"/>
<dbReference type="InterPro" id="IPR050111">
    <property type="entry name" value="C-type_lectin/snaclec_domain"/>
</dbReference>
<dbReference type="InterPro" id="IPR016186">
    <property type="entry name" value="C-type_lectin-like/link_sf"/>
</dbReference>
<dbReference type="GO" id="GO:0038187">
    <property type="term" value="F:pattern recognition receptor activity"/>
    <property type="evidence" value="ECO:0000318"/>
    <property type="project" value="GO_Central"/>
</dbReference>
<dbReference type="PANTHER" id="PTHR22803">
    <property type="entry name" value="MANNOSE, PHOSPHOLIPASE, LECTIN RECEPTOR RELATED"/>
    <property type="match status" value="1"/>
</dbReference>
<keyword evidence="3" id="KW-0812">Transmembrane</keyword>
<dbReference type="SUPFAM" id="SSF56436">
    <property type="entry name" value="C-type lectin-like"/>
    <property type="match status" value="1"/>
</dbReference>
<feature type="transmembrane region" description="Helical" evidence="3">
    <location>
        <begin position="38"/>
        <end position="60"/>
    </location>
</feature>
<dbReference type="PROSITE" id="PS50041">
    <property type="entry name" value="C_TYPE_LECTIN_2"/>
    <property type="match status" value="1"/>
</dbReference>
<dbReference type="PROSITE" id="PS00615">
    <property type="entry name" value="C_TYPE_LECTIN_1"/>
    <property type="match status" value="1"/>
</dbReference>
<dbReference type="Gene3D" id="3.10.100.10">
    <property type="entry name" value="Mannose-Binding Protein A, subunit A"/>
    <property type="match status" value="1"/>
</dbReference>
<protein>
    <submittedName>
        <fullName evidence="5">C-type lectin domain family 10 member A-like</fullName>
    </submittedName>
</protein>
<dbReference type="GO" id="GO:0006955">
    <property type="term" value="P:immune response"/>
    <property type="evidence" value="ECO:0000318"/>
    <property type="project" value="GO_Central"/>
</dbReference>
<dbReference type="EMBL" id="AHAT01029611">
    <property type="status" value="NOT_ANNOTATED_CDS"/>
    <property type="molecule type" value="Genomic_DNA"/>
</dbReference>
<dbReference type="HOGENOM" id="CLU_049894_2_0_1"/>
<dbReference type="InterPro" id="IPR016187">
    <property type="entry name" value="CTDL_fold"/>
</dbReference>
<dbReference type="Proteomes" id="UP000018468">
    <property type="component" value="Linkage group LG2"/>
</dbReference>
<dbReference type="GO" id="GO:0009897">
    <property type="term" value="C:external side of plasma membrane"/>
    <property type="evidence" value="ECO:0000318"/>
    <property type="project" value="GO_Central"/>
</dbReference>
<keyword evidence="3" id="KW-1133">Transmembrane helix</keyword>
<dbReference type="AlphaFoldDB" id="W5N9T1"/>
<organism evidence="5 6">
    <name type="scientific">Lepisosteus oculatus</name>
    <name type="common">Spotted gar</name>
    <dbReference type="NCBI Taxonomy" id="7918"/>
    <lineage>
        <taxon>Eukaryota</taxon>
        <taxon>Metazoa</taxon>
        <taxon>Chordata</taxon>
        <taxon>Craniata</taxon>
        <taxon>Vertebrata</taxon>
        <taxon>Euteleostomi</taxon>
        <taxon>Actinopterygii</taxon>
        <taxon>Neopterygii</taxon>
        <taxon>Holostei</taxon>
        <taxon>Semionotiformes</taxon>
        <taxon>Lepisosteidae</taxon>
        <taxon>Lepisosteus</taxon>
    </lineage>
</organism>
<evidence type="ECO:0000259" key="4">
    <source>
        <dbReference type="PROSITE" id="PS50041"/>
    </source>
</evidence>
<reference evidence="5" key="3">
    <citation type="submission" date="2025-09" db="UniProtKB">
        <authorList>
            <consortium name="Ensembl"/>
        </authorList>
    </citation>
    <scope>IDENTIFICATION</scope>
</reference>
<dbReference type="GeneTree" id="ENSGT00940000165297"/>
<proteinExistence type="predicted"/>
<reference evidence="6" key="1">
    <citation type="submission" date="2011-12" db="EMBL/GenBank/DDBJ databases">
        <title>The Draft Genome of Lepisosteus oculatus.</title>
        <authorList>
            <consortium name="The Broad Institute Genome Assembly &amp; Analysis Group"/>
            <consortium name="Computational R&amp;D Group"/>
            <consortium name="and Sequencing Platform"/>
            <person name="Di Palma F."/>
            <person name="Alfoldi J."/>
            <person name="Johnson J."/>
            <person name="Berlin A."/>
            <person name="Gnerre S."/>
            <person name="Jaffe D."/>
            <person name="MacCallum I."/>
            <person name="Young S."/>
            <person name="Walker B.J."/>
            <person name="Lander E.S."/>
            <person name="Lindblad-Toh K."/>
        </authorList>
    </citation>
    <scope>NUCLEOTIDE SEQUENCE [LARGE SCALE GENOMIC DNA]</scope>
</reference>
<dbReference type="FunCoup" id="W5N9T1">
    <property type="interactions" value="750"/>
</dbReference>
<keyword evidence="3" id="KW-0472">Membrane</keyword>